<evidence type="ECO:0000313" key="3">
    <source>
        <dbReference type="Proteomes" id="UP000623467"/>
    </source>
</evidence>
<dbReference type="PANTHER" id="PTHR35205:SF1">
    <property type="entry name" value="ZU5 DOMAIN-CONTAINING PROTEIN"/>
    <property type="match status" value="1"/>
</dbReference>
<organism evidence="2 3">
    <name type="scientific">Mycena sanguinolenta</name>
    <dbReference type="NCBI Taxonomy" id="230812"/>
    <lineage>
        <taxon>Eukaryota</taxon>
        <taxon>Fungi</taxon>
        <taxon>Dikarya</taxon>
        <taxon>Basidiomycota</taxon>
        <taxon>Agaricomycotina</taxon>
        <taxon>Agaricomycetes</taxon>
        <taxon>Agaricomycetidae</taxon>
        <taxon>Agaricales</taxon>
        <taxon>Marasmiineae</taxon>
        <taxon>Mycenaceae</taxon>
        <taxon>Mycena</taxon>
    </lineage>
</organism>
<keyword evidence="3" id="KW-1185">Reference proteome</keyword>
<dbReference type="InterPro" id="IPR027417">
    <property type="entry name" value="P-loop_NTPase"/>
</dbReference>
<accession>A0A8H6Z247</accession>
<dbReference type="AlphaFoldDB" id="A0A8H6Z247"/>
<comment type="caution">
    <text evidence="2">The sequence shown here is derived from an EMBL/GenBank/DDBJ whole genome shotgun (WGS) entry which is preliminary data.</text>
</comment>
<feature type="region of interest" description="Disordered" evidence="1">
    <location>
        <begin position="31"/>
        <end position="57"/>
    </location>
</feature>
<proteinExistence type="predicted"/>
<sequence>MSSKRPSNAVVSQNSQPQVVNNITYNTSIYGGQGGSGGQGGEQGGSGGAGEGPIVHQNFPSSAVVHASQLLNHCPPPSRMFHGRRTILDAMHEFFAQNTGKQRIYVLYGLGGAGKTQVALKFIEEWTNFTDQFFMDASATETIETGIKNMAATKQAGTSVQDALSWLINNQGEWLLLFDNADDPEINLNQFFPKCNHGNIIITSRNPNLRVYGAHSQVSDMEESDAVILLLKSAQQEASETNQVLALYIVKTLWYLPLAIVQAGAFILESGTLDTYLDLFIQNRTELLKKRSTQNQDDYAWAVYTTWEMSFSKLSQTASMLLQLCSFLHWDDIFEEIFSRAANRLCKQFSQSKKRPGRLQKLKAKVRKVVSLGSSQPENLLEVEITKAKEFLSQFAKQTGEWDSLQFLNIINEIRAYSLINFDEVKKIIFYPSLGAQLESDHT</sequence>
<feature type="compositionally biased region" description="Gly residues" evidence="1">
    <location>
        <begin position="31"/>
        <end position="51"/>
    </location>
</feature>
<reference evidence="2" key="1">
    <citation type="submission" date="2020-05" db="EMBL/GenBank/DDBJ databases">
        <title>Mycena genomes resolve the evolution of fungal bioluminescence.</title>
        <authorList>
            <person name="Tsai I.J."/>
        </authorList>
    </citation>
    <scope>NUCLEOTIDE SEQUENCE</scope>
    <source>
        <strain evidence="2">160909Yilan</strain>
    </source>
</reference>
<evidence type="ECO:0000313" key="2">
    <source>
        <dbReference type="EMBL" id="KAF7371238.1"/>
    </source>
</evidence>
<dbReference type="SUPFAM" id="SSF52540">
    <property type="entry name" value="P-loop containing nucleoside triphosphate hydrolases"/>
    <property type="match status" value="1"/>
</dbReference>
<protein>
    <submittedName>
        <fullName evidence="2">FabD/lysophospholipase-like protein</fullName>
    </submittedName>
</protein>
<dbReference type="EMBL" id="JACAZH010000004">
    <property type="protein sequence ID" value="KAF7371238.1"/>
    <property type="molecule type" value="Genomic_DNA"/>
</dbReference>
<dbReference type="Proteomes" id="UP000623467">
    <property type="component" value="Unassembled WGS sequence"/>
</dbReference>
<dbReference type="PANTHER" id="PTHR35205">
    <property type="entry name" value="NB-ARC AND TPR DOMAIN PROTEIN"/>
    <property type="match status" value="1"/>
</dbReference>
<evidence type="ECO:0000256" key="1">
    <source>
        <dbReference type="SAM" id="MobiDB-lite"/>
    </source>
</evidence>
<dbReference type="OrthoDB" id="2941463at2759"/>
<dbReference type="Gene3D" id="3.40.50.300">
    <property type="entry name" value="P-loop containing nucleotide triphosphate hydrolases"/>
    <property type="match status" value="1"/>
</dbReference>
<name>A0A8H6Z247_9AGAR</name>
<gene>
    <name evidence="2" type="ORF">MSAN_00759600</name>
</gene>